<dbReference type="GO" id="GO:0016020">
    <property type="term" value="C:membrane"/>
    <property type="evidence" value="ECO:0007669"/>
    <property type="project" value="InterPro"/>
</dbReference>
<feature type="domain" description="MAM" evidence="1">
    <location>
        <begin position="8"/>
        <end position="92"/>
    </location>
</feature>
<dbReference type="InterPro" id="IPR000998">
    <property type="entry name" value="MAM_dom"/>
</dbReference>
<proteinExistence type="predicted"/>
<evidence type="ECO:0000259" key="1">
    <source>
        <dbReference type="Pfam" id="PF00629"/>
    </source>
</evidence>
<dbReference type="Proteomes" id="UP000828390">
    <property type="component" value="Unassembled WGS sequence"/>
</dbReference>
<evidence type="ECO:0000313" key="3">
    <source>
        <dbReference type="Proteomes" id="UP000828390"/>
    </source>
</evidence>
<dbReference type="AlphaFoldDB" id="A0A9D4FAE2"/>
<accession>A0A9D4FAE2</accession>
<reference evidence="2" key="2">
    <citation type="submission" date="2020-11" db="EMBL/GenBank/DDBJ databases">
        <authorList>
            <person name="McCartney M.A."/>
            <person name="Auch B."/>
            <person name="Kono T."/>
            <person name="Mallez S."/>
            <person name="Becker A."/>
            <person name="Gohl D.M."/>
            <person name="Silverstein K.A.T."/>
            <person name="Koren S."/>
            <person name="Bechman K.B."/>
            <person name="Herman A."/>
            <person name="Abrahante J.E."/>
            <person name="Garbe J."/>
        </authorList>
    </citation>
    <scope>NUCLEOTIDE SEQUENCE</scope>
    <source>
        <strain evidence="2">Duluth1</strain>
        <tissue evidence="2">Whole animal</tissue>
    </source>
</reference>
<dbReference type="SUPFAM" id="SSF49899">
    <property type="entry name" value="Concanavalin A-like lectins/glucanases"/>
    <property type="match status" value="1"/>
</dbReference>
<dbReference type="Gene3D" id="2.60.120.200">
    <property type="match status" value="1"/>
</dbReference>
<dbReference type="InterPro" id="IPR013320">
    <property type="entry name" value="ConA-like_dom_sf"/>
</dbReference>
<organism evidence="2 3">
    <name type="scientific">Dreissena polymorpha</name>
    <name type="common">Zebra mussel</name>
    <name type="synonym">Mytilus polymorpha</name>
    <dbReference type="NCBI Taxonomy" id="45954"/>
    <lineage>
        <taxon>Eukaryota</taxon>
        <taxon>Metazoa</taxon>
        <taxon>Spiralia</taxon>
        <taxon>Lophotrochozoa</taxon>
        <taxon>Mollusca</taxon>
        <taxon>Bivalvia</taxon>
        <taxon>Autobranchia</taxon>
        <taxon>Heteroconchia</taxon>
        <taxon>Euheterodonta</taxon>
        <taxon>Imparidentia</taxon>
        <taxon>Neoheterodontei</taxon>
        <taxon>Myida</taxon>
        <taxon>Dreissenoidea</taxon>
        <taxon>Dreissenidae</taxon>
        <taxon>Dreissena</taxon>
    </lineage>
</organism>
<protein>
    <recommendedName>
        <fullName evidence="1">MAM domain-containing protein</fullName>
    </recommendedName>
</protein>
<dbReference type="EMBL" id="JAIWYP010000007">
    <property type="protein sequence ID" value="KAH3795128.1"/>
    <property type="molecule type" value="Genomic_DNA"/>
</dbReference>
<keyword evidence="3" id="KW-1185">Reference proteome</keyword>
<dbReference type="Pfam" id="PF00629">
    <property type="entry name" value="MAM"/>
    <property type="match status" value="1"/>
</dbReference>
<name>A0A9D4FAE2_DREPO</name>
<comment type="caution">
    <text evidence="2">The sequence shown here is derived from an EMBL/GenBank/DDBJ whole genome shotgun (WGS) entry which is preliminary data.</text>
</comment>
<sequence length="156" mass="18010">MKFSDGSLYINATDLSGHRALLQSKVIEVNANSTDFCLKFDYKVDGPNGGNLNVYVKHVQGFMPYHIWSRGRQQDSEWNTAQVAFSSADNFVVSYYECCSIFMRIIRIRTRGISSAKINQMAFFGRCYVRGFLPMARFKFKRFHFQPLDTDEQQTA</sequence>
<reference evidence="2" key="1">
    <citation type="journal article" date="2019" name="bioRxiv">
        <title>The Genome of the Zebra Mussel, Dreissena polymorpha: A Resource for Invasive Species Research.</title>
        <authorList>
            <person name="McCartney M.A."/>
            <person name="Auch B."/>
            <person name="Kono T."/>
            <person name="Mallez S."/>
            <person name="Zhang Y."/>
            <person name="Obille A."/>
            <person name="Becker A."/>
            <person name="Abrahante J.E."/>
            <person name="Garbe J."/>
            <person name="Badalamenti J.P."/>
            <person name="Herman A."/>
            <person name="Mangelson H."/>
            <person name="Liachko I."/>
            <person name="Sullivan S."/>
            <person name="Sone E.D."/>
            <person name="Koren S."/>
            <person name="Silverstein K.A.T."/>
            <person name="Beckman K.B."/>
            <person name="Gohl D.M."/>
        </authorList>
    </citation>
    <scope>NUCLEOTIDE SEQUENCE</scope>
    <source>
        <strain evidence="2">Duluth1</strain>
        <tissue evidence="2">Whole animal</tissue>
    </source>
</reference>
<gene>
    <name evidence="2" type="ORF">DPMN_148674</name>
</gene>
<evidence type="ECO:0000313" key="2">
    <source>
        <dbReference type="EMBL" id="KAH3795128.1"/>
    </source>
</evidence>